<name>A0A857MKX0_9BACT</name>
<keyword evidence="3" id="KW-1185">Reference proteome</keyword>
<dbReference type="AlphaFoldDB" id="A0A857MKX0"/>
<feature type="region of interest" description="Disordered" evidence="1">
    <location>
        <begin position="72"/>
        <end position="119"/>
    </location>
</feature>
<evidence type="ECO:0000256" key="1">
    <source>
        <dbReference type="SAM" id="MobiDB-lite"/>
    </source>
</evidence>
<gene>
    <name evidence="2" type="ORF">GII36_00935</name>
</gene>
<accession>A0A857MKX0</accession>
<dbReference type="Proteomes" id="UP001059824">
    <property type="component" value="Chromosome"/>
</dbReference>
<protein>
    <submittedName>
        <fullName evidence="2">Uncharacterized protein</fullName>
    </submittedName>
</protein>
<sequence length="119" mass="12736">MKRSEIAMIILIASLSMLFTFTLAQSLLGDKVKRKASVEQATTISKELVQPAKRTFNKDAVNPTVEVCVEKMQTDADGSTPDSPDCTGSDTTTTQAEESDSSQDQPTTTSSGQATKTTN</sequence>
<dbReference type="KEGG" id="mama:GII36_00935"/>
<organism evidence="2 3">
    <name type="scientific">Candidatus Mycosynbacter amalyticus</name>
    <dbReference type="NCBI Taxonomy" id="2665156"/>
    <lineage>
        <taxon>Bacteria</taxon>
        <taxon>Candidatus Saccharimonadota</taxon>
        <taxon>Candidatus Saccharimonadota incertae sedis</taxon>
        <taxon>Candidatus Mycosynbacter</taxon>
    </lineage>
</organism>
<feature type="compositionally biased region" description="Polar residues" evidence="1">
    <location>
        <begin position="76"/>
        <end position="96"/>
    </location>
</feature>
<dbReference type="RefSeq" id="WP_260763745.1">
    <property type="nucleotide sequence ID" value="NZ_CP045921.1"/>
</dbReference>
<evidence type="ECO:0000313" key="3">
    <source>
        <dbReference type="Proteomes" id="UP001059824"/>
    </source>
</evidence>
<dbReference type="EMBL" id="CP045921">
    <property type="protein sequence ID" value="QHN42425.1"/>
    <property type="molecule type" value="Genomic_DNA"/>
</dbReference>
<proteinExistence type="predicted"/>
<reference evidence="2" key="1">
    <citation type="journal article" date="2021" name="Nat. Microbiol.">
        <title>Cocultivation of an ultrasmall environmental parasitic bacterium with lytic ability against bacteria associated with wastewater foams.</title>
        <authorList>
            <person name="Batinovic S."/>
            <person name="Rose J.J.A."/>
            <person name="Ratcliffe J."/>
            <person name="Seviour R.J."/>
            <person name="Petrovski S."/>
        </authorList>
    </citation>
    <scope>NUCLEOTIDE SEQUENCE</scope>
    <source>
        <strain evidence="2">JR1</strain>
    </source>
</reference>
<evidence type="ECO:0000313" key="2">
    <source>
        <dbReference type="EMBL" id="QHN42425.1"/>
    </source>
</evidence>
<feature type="compositionally biased region" description="Low complexity" evidence="1">
    <location>
        <begin position="102"/>
        <end position="119"/>
    </location>
</feature>